<protein>
    <submittedName>
        <fullName evidence="4">J domain-containing protein</fullName>
    </submittedName>
</protein>
<dbReference type="CDD" id="cd06257">
    <property type="entry name" value="DnaJ"/>
    <property type="match status" value="1"/>
</dbReference>
<reference evidence="4" key="1">
    <citation type="submission" date="2016-11" db="UniProtKB">
        <authorList>
            <consortium name="WormBaseParasite"/>
        </authorList>
    </citation>
    <scope>IDENTIFICATION</scope>
</reference>
<dbReference type="GO" id="GO:0051087">
    <property type="term" value="F:protein-folding chaperone binding"/>
    <property type="evidence" value="ECO:0007669"/>
    <property type="project" value="TreeGrafter"/>
</dbReference>
<evidence type="ECO:0000256" key="1">
    <source>
        <dbReference type="SAM" id="Coils"/>
    </source>
</evidence>
<accession>A0A1I8BMH7</accession>
<dbReference type="InterPro" id="IPR036869">
    <property type="entry name" value="J_dom_sf"/>
</dbReference>
<keyword evidence="1" id="KW-0175">Coiled coil</keyword>
<dbReference type="Pfam" id="PF00226">
    <property type="entry name" value="DnaJ"/>
    <property type="match status" value="1"/>
</dbReference>
<dbReference type="GO" id="GO:0005737">
    <property type="term" value="C:cytoplasm"/>
    <property type="evidence" value="ECO:0007669"/>
    <property type="project" value="TreeGrafter"/>
</dbReference>
<keyword evidence="3" id="KW-1185">Reference proteome</keyword>
<evidence type="ECO:0000259" key="2">
    <source>
        <dbReference type="PROSITE" id="PS50076"/>
    </source>
</evidence>
<proteinExistence type="predicted"/>
<dbReference type="GO" id="GO:0044183">
    <property type="term" value="F:protein folding chaperone"/>
    <property type="evidence" value="ECO:0007669"/>
    <property type="project" value="TreeGrafter"/>
</dbReference>
<dbReference type="PANTHER" id="PTHR43948:SF10">
    <property type="entry name" value="MRJ, ISOFORM E"/>
    <property type="match status" value="1"/>
</dbReference>
<dbReference type="SMART" id="SM00271">
    <property type="entry name" value="DnaJ"/>
    <property type="match status" value="1"/>
</dbReference>
<name>A0A1I8BMH7_MELHA</name>
<dbReference type="SUPFAM" id="SSF46565">
    <property type="entry name" value="Chaperone J-domain"/>
    <property type="match status" value="1"/>
</dbReference>
<evidence type="ECO:0000313" key="4">
    <source>
        <dbReference type="WBParaSite" id="MhA1_Contig306.frz3.gene11"/>
    </source>
</evidence>
<dbReference type="PROSITE" id="PS50076">
    <property type="entry name" value="DNAJ_2"/>
    <property type="match status" value="1"/>
</dbReference>
<dbReference type="GO" id="GO:0051082">
    <property type="term" value="F:unfolded protein binding"/>
    <property type="evidence" value="ECO:0007669"/>
    <property type="project" value="TreeGrafter"/>
</dbReference>
<dbReference type="PANTHER" id="PTHR43948">
    <property type="entry name" value="DNAJ HOMOLOG SUBFAMILY B"/>
    <property type="match status" value="1"/>
</dbReference>
<organism evidence="3 4">
    <name type="scientific">Meloidogyne hapla</name>
    <name type="common">Root-knot nematode worm</name>
    <dbReference type="NCBI Taxonomy" id="6305"/>
    <lineage>
        <taxon>Eukaryota</taxon>
        <taxon>Metazoa</taxon>
        <taxon>Ecdysozoa</taxon>
        <taxon>Nematoda</taxon>
        <taxon>Chromadorea</taxon>
        <taxon>Rhabditida</taxon>
        <taxon>Tylenchina</taxon>
        <taxon>Tylenchomorpha</taxon>
        <taxon>Tylenchoidea</taxon>
        <taxon>Meloidogynidae</taxon>
        <taxon>Meloidogyninae</taxon>
        <taxon>Meloidogyne</taxon>
    </lineage>
</organism>
<dbReference type="Proteomes" id="UP000095281">
    <property type="component" value="Unplaced"/>
</dbReference>
<sequence length="189" mass="23037">MSSLINFDPYKILELQPGCVNLIQINKAYKKMALKWHPDKNLNQKEYAHQMFLKVKQAFEYLKVNKREDLVKKRRAEYNEKMKQKRAAAAAHYYQRNKLNQEYSKLYEEFNKENRKFDNERDEIYKEQQKLFEKIQKIFDKSSFIYRQQTQLSSDFTSAMYTNNLDEMKKALDAHSRWWAEYKTKTNTL</sequence>
<dbReference type="InterPro" id="IPR001623">
    <property type="entry name" value="DnaJ_domain"/>
</dbReference>
<dbReference type="WBParaSite" id="MhA1_Contig306.frz3.gene11">
    <property type="protein sequence ID" value="MhA1_Contig306.frz3.gene11"/>
    <property type="gene ID" value="MhA1_Contig306.frz3.gene11"/>
</dbReference>
<feature type="domain" description="J" evidence="2">
    <location>
        <begin position="8"/>
        <end position="82"/>
    </location>
</feature>
<feature type="coiled-coil region" evidence="1">
    <location>
        <begin position="96"/>
        <end position="127"/>
    </location>
</feature>
<dbReference type="AlphaFoldDB" id="A0A1I8BMH7"/>
<evidence type="ECO:0000313" key="3">
    <source>
        <dbReference type="Proteomes" id="UP000095281"/>
    </source>
</evidence>
<dbReference type="Gene3D" id="1.10.287.110">
    <property type="entry name" value="DnaJ domain"/>
    <property type="match status" value="1"/>
</dbReference>